<comment type="caution">
    <text evidence="2">The sequence shown here is derived from an EMBL/GenBank/DDBJ whole genome shotgun (WGS) entry which is preliminary data.</text>
</comment>
<dbReference type="Proteomes" id="UP001497623">
    <property type="component" value="Unassembled WGS sequence"/>
</dbReference>
<proteinExistence type="predicted"/>
<sequence length="172" mass="19790">MDASKHPQQYQQHGQHHVEDDVEDDFDSQVDSKVATMQPMRTITHMPHMNNMQQLQHMPHMVPVNVNVQGQYHDGKKRPQRRRRLEQSHPDIVGRIIRHRWVIDGDEVYCTGTVLGISAPGTVPEDSDDGEFIPGTCYDIQYDDEDFVRHLILEGDWQCGDVQVLGRAPTMP</sequence>
<evidence type="ECO:0000313" key="2">
    <source>
        <dbReference type="EMBL" id="CAL4097627.1"/>
    </source>
</evidence>
<accession>A0AAV2QU04</accession>
<name>A0AAV2QU04_MEGNR</name>
<feature type="region of interest" description="Disordered" evidence="1">
    <location>
        <begin position="1"/>
        <end position="26"/>
    </location>
</feature>
<dbReference type="AlphaFoldDB" id="A0AAV2QU04"/>
<feature type="compositionally biased region" description="Low complexity" evidence="1">
    <location>
        <begin position="1"/>
        <end position="13"/>
    </location>
</feature>
<protein>
    <submittedName>
        <fullName evidence="2">Uncharacterized protein</fullName>
    </submittedName>
</protein>
<gene>
    <name evidence="2" type="ORF">MNOR_LOCUS16034</name>
</gene>
<dbReference type="EMBL" id="CAXKWB010010340">
    <property type="protein sequence ID" value="CAL4097627.1"/>
    <property type="molecule type" value="Genomic_DNA"/>
</dbReference>
<reference evidence="2 3" key="1">
    <citation type="submission" date="2024-05" db="EMBL/GenBank/DDBJ databases">
        <authorList>
            <person name="Wallberg A."/>
        </authorList>
    </citation>
    <scope>NUCLEOTIDE SEQUENCE [LARGE SCALE GENOMIC DNA]</scope>
</reference>
<evidence type="ECO:0000256" key="1">
    <source>
        <dbReference type="SAM" id="MobiDB-lite"/>
    </source>
</evidence>
<keyword evidence="3" id="KW-1185">Reference proteome</keyword>
<evidence type="ECO:0000313" key="3">
    <source>
        <dbReference type="Proteomes" id="UP001497623"/>
    </source>
</evidence>
<organism evidence="2 3">
    <name type="scientific">Meganyctiphanes norvegica</name>
    <name type="common">Northern krill</name>
    <name type="synonym">Thysanopoda norvegica</name>
    <dbReference type="NCBI Taxonomy" id="48144"/>
    <lineage>
        <taxon>Eukaryota</taxon>
        <taxon>Metazoa</taxon>
        <taxon>Ecdysozoa</taxon>
        <taxon>Arthropoda</taxon>
        <taxon>Crustacea</taxon>
        <taxon>Multicrustacea</taxon>
        <taxon>Malacostraca</taxon>
        <taxon>Eumalacostraca</taxon>
        <taxon>Eucarida</taxon>
        <taxon>Euphausiacea</taxon>
        <taxon>Euphausiidae</taxon>
        <taxon>Meganyctiphanes</taxon>
    </lineage>
</organism>